<evidence type="ECO:0000313" key="2">
    <source>
        <dbReference type="Proteomes" id="UP000339690"/>
    </source>
</evidence>
<dbReference type="RefSeq" id="WP_153790961.1">
    <property type="nucleotide sequence ID" value="NZ_CP045915.1"/>
</dbReference>
<protein>
    <recommendedName>
        <fullName evidence="3">WbqC family protein</fullName>
    </recommendedName>
</protein>
<sequence length="235" mass="27719">MKKTAIMQPYLFPYIGYFQLIHAVDAFVIYDDVQYIKRGFINRNKILVNKNEHLFTFSVNKAPRDYKINERFYSEAFFKQKENFLHTIDRNYKFSKNFNEIYRLLVNILEVDIKNNVAKINYFTIKAIAKYLDIKTTFLFSSDLPVPTGLKGQDRILAINSLTDSQHYINAIGGEELYTQDVFSKNNIDLNFLQTKPIEYNQNTDQFIPNLSIIDVLMHNSREQVHELLNSYILV</sequence>
<dbReference type="KEGG" id="grc:GI584_08525"/>
<evidence type="ECO:0008006" key="3">
    <source>
        <dbReference type="Google" id="ProtNLM"/>
    </source>
</evidence>
<reference evidence="1 2" key="1">
    <citation type="submission" date="2019-11" db="EMBL/GenBank/DDBJ databases">
        <title>Gracilibacillus salitolerans sp. nov., a moderate halophile isolated from a saline soil in northwest China.</title>
        <authorList>
            <person name="Gan L."/>
        </authorList>
    </citation>
    <scope>NUCLEOTIDE SEQUENCE [LARGE SCALE GENOMIC DNA]</scope>
    <source>
        <strain evidence="1 2">SCU50</strain>
    </source>
</reference>
<organism evidence="1 2">
    <name type="scientific">Gracilibacillus salitolerans</name>
    <dbReference type="NCBI Taxonomy" id="2663022"/>
    <lineage>
        <taxon>Bacteria</taxon>
        <taxon>Bacillati</taxon>
        <taxon>Bacillota</taxon>
        <taxon>Bacilli</taxon>
        <taxon>Bacillales</taxon>
        <taxon>Bacillaceae</taxon>
        <taxon>Gracilibacillus</taxon>
    </lineage>
</organism>
<keyword evidence="2" id="KW-1185">Reference proteome</keyword>
<gene>
    <name evidence="1" type="ORF">GI584_08525</name>
</gene>
<accession>A0A5Q2TIV4</accession>
<dbReference type="Pfam" id="PF08889">
    <property type="entry name" value="WbqC"/>
    <property type="match status" value="1"/>
</dbReference>
<dbReference type="EMBL" id="CP045915">
    <property type="protein sequence ID" value="QGH34061.1"/>
    <property type="molecule type" value="Genomic_DNA"/>
</dbReference>
<dbReference type="Proteomes" id="UP000339690">
    <property type="component" value="Chromosome"/>
</dbReference>
<name>A0A5Q2TIV4_9BACI</name>
<proteinExistence type="predicted"/>
<dbReference type="InterPro" id="IPR014985">
    <property type="entry name" value="WbqC"/>
</dbReference>
<evidence type="ECO:0000313" key="1">
    <source>
        <dbReference type="EMBL" id="QGH34061.1"/>
    </source>
</evidence>
<dbReference type="AlphaFoldDB" id="A0A5Q2TIV4"/>